<dbReference type="Gene3D" id="1.10.3050.10">
    <property type="entry name" value="borna disease virus nucleoprotein, domain 2"/>
    <property type="match status" value="1"/>
</dbReference>
<evidence type="ECO:0000313" key="1">
    <source>
        <dbReference type="EMBL" id="BAI68158.1"/>
    </source>
</evidence>
<organism evidence="1">
    <name type="scientific">Gaboon viper virus 1</name>
    <dbReference type="NCBI Taxonomy" id="1889242"/>
    <lineage>
        <taxon>Viruses</taxon>
        <taxon>Riboviria</taxon>
        <taxon>Orthornavirae</taxon>
        <taxon>Negarnaviricota</taxon>
        <taxon>Haploviricotina</taxon>
        <taxon>Monjiviricetes</taxon>
        <taxon>Mononegavirales</taxon>
        <taxon>Bornaviridae</taxon>
        <taxon>Orthobornavirus</taxon>
    </lineage>
</organism>
<reference evidence="1" key="2">
    <citation type="journal article" date="2014" name="Proc. Natl. Acad. Sci. U.S.A.">
        <title>Inhibition of Borna disease virus replication by an endogenous bornavirus-like element in the ground squirrel genome.</title>
        <authorList>
            <person name="Fujino K."/>
            <person name="Horie M."/>
            <person name="Honda T."/>
            <person name="Merriman D.K."/>
            <person name="Tomonaga K."/>
        </authorList>
    </citation>
    <scope>NUCLEOTIDE SEQUENCE</scope>
</reference>
<name>D2YZX8_9MONO</name>
<accession>D2YZX8</accession>
<dbReference type="EMBL" id="AB516291">
    <property type="protein sequence ID" value="BAI68158.1"/>
    <property type="molecule type" value="mRNA"/>
</dbReference>
<protein>
    <submittedName>
        <fullName evidence="1">Uncharacterized protein</fullName>
    </submittedName>
</protein>
<sequence>MFKYLGAVRHPDAIKLAPRSFPNLASAAFYWSKKENATMTGYKASTIQPGATVKEAQLARLRRREIVRGGEREELDDKAVDVMARIGVTGYAEK</sequence>
<dbReference type="InterPro" id="IPR036260">
    <property type="entry name" value="P40_nucleoprot_sf_BD-vir"/>
</dbReference>
<dbReference type="Pfam" id="PF06407">
    <property type="entry name" value="BDV_P40"/>
    <property type="match status" value="1"/>
</dbReference>
<dbReference type="InterPro" id="IPR009441">
    <property type="entry name" value="P40_nucleoprot_BD-vir"/>
</dbReference>
<proteinExistence type="evidence at transcript level"/>
<dbReference type="InterPro" id="IPR015970">
    <property type="entry name" value="P40_nucleoprot_sub2_BD-vir"/>
</dbReference>
<dbReference type="SUPFAM" id="SSF101399">
    <property type="entry name" value="P40 nucleoprotein"/>
    <property type="match status" value="1"/>
</dbReference>
<reference evidence="1" key="1">
    <citation type="journal article" date="2004" name="Gene">
        <title>Bitis gabonica (Gaboon viper) snake venom gland: toward a catalog for the full-length transcripts (cDNA) and proteins.</title>
        <authorList>
            <person name="Francischetti I.M."/>
            <person name="My-Pham V."/>
            <person name="Harrison J."/>
            <person name="Garfield M.K."/>
            <person name="Ribeiro J.M."/>
        </authorList>
    </citation>
    <scope>NUCLEOTIDE SEQUENCE</scope>
</reference>